<organism evidence="1 2">
    <name type="scientific">Caballeronia sordidicola</name>
    <name type="common">Burkholderia sordidicola</name>
    <dbReference type="NCBI Taxonomy" id="196367"/>
    <lineage>
        <taxon>Bacteria</taxon>
        <taxon>Pseudomonadati</taxon>
        <taxon>Pseudomonadota</taxon>
        <taxon>Betaproteobacteria</taxon>
        <taxon>Burkholderiales</taxon>
        <taxon>Burkholderiaceae</taxon>
        <taxon>Caballeronia</taxon>
    </lineage>
</organism>
<sequence length="105" mass="11870">MHPCPDFKPDYWWIETADANIDSLFLYREFSLERFRRGEPRPARRLGAVSIARSIHMKNKCRGAAVHSRSSQESSATRNATAAMTGTVSIMTMPKFSIASPYMTV</sequence>
<dbReference type="AlphaFoldDB" id="A0A158H7Z0"/>
<accession>A0A158H7Z0</accession>
<proteinExistence type="predicted"/>
<gene>
    <name evidence="1" type="ORF">AWB64_04313</name>
</gene>
<name>A0A158H7Z0_CABSO</name>
<evidence type="ECO:0000313" key="2">
    <source>
        <dbReference type="Proteomes" id="UP000054893"/>
    </source>
</evidence>
<dbReference type="Proteomes" id="UP000054893">
    <property type="component" value="Unassembled WGS sequence"/>
</dbReference>
<protein>
    <submittedName>
        <fullName evidence="1">Uncharacterized protein</fullName>
    </submittedName>
</protein>
<evidence type="ECO:0000313" key="1">
    <source>
        <dbReference type="EMBL" id="SAL40522.1"/>
    </source>
</evidence>
<reference evidence="1 2" key="1">
    <citation type="submission" date="2016-01" db="EMBL/GenBank/DDBJ databases">
        <authorList>
            <person name="Oliw E.H."/>
        </authorList>
    </citation>
    <scope>NUCLEOTIDE SEQUENCE [LARGE SCALE GENOMIC DNA]</scope>
    <source>
        <strain evidence="1">LMG 22029</strain>
    </source>
</reference>
<dbReference type="EMBL" id="FCOC02000014">
    <property type="protein sequence ID" value="SAL40522.1"/>
    <property type="molecule type" value="Genomic_DNA"/>
</dbReference>